<dbReference type="InterPro" id="IPR011419">
    <property type="entry name" value="ATP12_ATP_synth-F1-assembly"/>
</dbReference>
<dbReference type="Gene3D" id="1.10.3580.10">
    <property type="entry name" value="ATP12 ATPase"/>
    <property type="match status" value="1"/>
</dbReference>
<dbReference type="Gene3D" id="3.30.2180.10">
    <property type="entry name" value="ATP12-like"/>
    <property type="match status" value="1"/>
</dbReference>
<protein>
    <submittedName>
        <fullName evidence="4">Molecular chaperone</fullName>
    </submittedName>
</protein>
<comment type="caution">
    <text evidence="4">The sequence shown here is derived from an EMBL/GenBank/DDBJ whole genome shotgun (WGS) entry which is preliminary data.</text>
</comment>
<reference evidence="4" key="1">
    <citation type="submission" date="2021-06" db="EMBL/GenBank/DDBJ databases">
        <title>50 bacteria genomes isolated from Dapeng, Shenzhen, China.</title>
        <authorList>
            <person name="Zheng W."/>
            <person name="Yu S."/>
            <person name="Huang Y."/>
        </authorList>
    </citation>
    <scope>NUCLEOTIDE SEQUENCE</scope>
    <source>
        <strain evidence="4">DP4N28-2</strain>
    </source>
</reference>
<sequence>MKRFYKDVTTARTDLGWTVSLDARPLKTQGGEPQVVPSETLAKMLAAEWDGQGETIDPASFRFRDMTDYALDVLSRDKSGVVEKLLGYAETDTLCYRADPEEALYRRQQEVWEPIVAGMEEREGVKLHRISGIVHRPQTEETRRKLAKRLEALDAFTLTALEQTTSLAASLCIGLEALEPAADGEALWDAANLEEDWQVELWGRDEEAEERRTKRKGDFLAAIDFARAVLK</sequence>
<evidence type="ECO:0000313" key="5">
    <source>
        <dbReference type="Proteomes" id="UP000824927"/>
    </source>
</evidence>
<evidence type="ECO:0000313" key="4">
    <source>
        <dbReference type="EMBL" id="MBY6218558.1"/>
    </source>
</evidence>
<evidence type="ECO:0000256" key="3">
    <source>
        <dbReference type="ARBA" id="ARBA00023186"/>
    </source>
</evidence>
<dbReference type="InterPro" id="IPR042272">
    <property type="entry name" value="ATP12_ATP_synth-F1-assembly_N"/>
</dbReference>
<keyword evidence="2" id="KW-0809">Transit peptide</keyword>
<dbReference type="AlphaFoldDB" id="A0A9Q3XCT2"/>
<name>A0A9Q3XCT2_9SPHN</name>
<gene>
    <name evidence="4" type="ORF">KUV31_09410</name>
</gene>
<dbReference type="InterPro" id="IPR023335">
    <property type="entry name" value="ATP12_ortho_dom_sf"/>
</dbReference>
<dbReference type="PANTHER" id="PTHR21013:SF10">
    <property type="entry name" value="ATP SYNTHASE MITOCHONDRIAL F1 COMPLEX ASSEMBLY FACTOR 2"/>
    <property type="match status" value="1"/>
</dbReference>
<proteinExistence type="inferred from homology"/>
<dbReference type="Proteomes" id="UP000824927">
    <property type="component" value="Unassembled WGS sequence"/>
</dbReference>
<dbReference type="Pfam" id="PF07542">
    <property type="entry name" value="ATP12"/>
    <property type="match status" value="1"/>
</dbReference>
<organism evidence="4 5">
    <name type="scientific">Qipengyuania aquimaris</name>
    <dbReference type="NCBI Taxonomy" id="255984"/>
    <lineage>
        <taxon>Bacteria</taxon>
        <taxon>Pseudomonadati</taxon>
        <taxon>Pseudomonadota</taxon>
        <taxon>Alphaproteobacteria</taxon>
        <taxon>Sphingomonadales</taxon>
        <taxon>Erythrobacteraceae</taxon>
        <taxon>Qipengyuania</taxon>
    </lineage>
</organism>
<keyword evidence="3" id="KW-0143">Chaperone</keyword>
<accession>A0A9Q3XCT2</accession>
<dbReference type="SUPFAM" id="SSF160909">
    <property type="entry name" value="ATP12-like"/>
    <property type="match status" value="1"/>
</dbReference>
<evidence type="ECO:0000256" key="2">
    <source>
        <dbReference type="ARBA" id="ARBA00022946"/>
    </source>
</evidence>
<dbReference type="PANTHER" id="PTHR21013">
    <property type="entry name" value="ATP SYNTHASE MITOCHONDRIAL F1 COMPLEX ASSEMBLY FACTOR 2/ATP12 PROTEIN, MITOCHONDRIAL PRECURSOR"/>
    <property type="match status" value="1"/>
</dbReference>
<evidence type="ECO:0000256" key="1">
    <source>
        <dbReference type="ARBA" id="ARBA00008231"/>
    </source>
</evidence>
<dbReference type="EMBL" id="JAHVKP010000001">
    <property type="protein sequence ID" value="MBY6218558.1"/>
    <property type="molecule type" value="Genomic_DNA"/>
</dbReference>
<dbReference type="GO" id="GO:0043461">
    <property type="term" value="P:proton-transporting ATP synthase complex assembly"/>
    <property type="evidence" value="ECO:0007669"/>
    <property type="project" value="InterPro"/>
</dbReference>
<comment type="similarity">
    <text evidence="1">Belongs to the ATP12 family.</text>
</comment>
<dbReference type="RefSeq" id="WP_222405335.1">
    <property type="nucleotide sequence ID" value="NZ_JAHVKP010000001.1"/>
</dbReference>